<gene>
    <name evidence="1" type="ORF">QYQ95_06645</name>
</gene>
<dbReference type="RefSeq" id="WP_016800552.1">
    <property type="nucleotide sequence ID" value="NZ_AIDR02000041.1"/>
</dbReference>
<sequence length="70" mass="7672">MNKLDQGVVVWHAYAQCILNFAPEHYTQTSKQLPKVVDGLSFDDWIANVAKILGGQIEANSGSIKILNDG</sequence>
<protein>
    <submittedName>
        <fullName evidence="1">Uncharacterized protein</fullName>
    </submittedName>
</protein>
<reference evidence="1 2" key="1">
    <citation type="journal article" date="2024" name="Elife">
        <title>Polysaccharide breakdown products drive degradation-dispersal cycles of foraging bacteria through changes in metabolism and motility.</title>
        <authorList>
            <person name="Stubbusch A.K."/>
            <person name="Keegstra J.M."/>
            <person name="Schwartzman J."/>
            <person name="Pontrelli S."/>
            <person name="Clerc E.E."/>
            <person name="Stocker R."/>
            <person name="Magnabosco C."/>
            <person name="Schubert O.T."/>
            <person name="Ackermann M."/>
            <person name="D'Souza G.G."/>
        </authorList>
    </citation>
    <scope>NUCLEOTIDE SEQUENCE [LARGE SCALE GENOMIC DNA]</scope>
    <source>
        <strain evidence="1 2">ZF270</strain>
    </source>
</reference>
<dbReference type="EMBL" id="CP135176">
    <property type="protein sequence ID" value="WZS86961.1"/>
    <property type="molecule type" value="Genomic_DNA"/>
</dbReference>
<name>A0AAN0LPK4_9VIBR</name>
<dbReference type="Proteomes" id="UP001441914">
    <property type="component" value="Chromosome 1"/>
</dbReference>
<evidence type="ECO:0000313" key="2">
    <source>
        <dbReference type="Proteomes" id="UP001441914"/>
    </source>
</evidence>
<keyword evidence="2" id="KW-1185">Reference proteome</keyword>
<dbReference type="AlphaFoldDB" id="A0AAN0LPK4"/>
<organism evidence="1 2">
    <name type="scientific">Vibrio cyclitrophicus ZF270</name>
    <dbReference type="NCBI Taxonomy" id="1136176"/>
    <lineage>
        <taxon>Bacteria</taxon>
        <taxon>Pseudomonadati</taxon>
        <taxon>Pseudomonadota</taxon>
        <taxon>Gammaproteobacteria</taxon>
        <taxon>Vibrionales</taxon>
        <taxon>Vibrionaceae</taxon>
        <taxon>Vibrio</taxon>
    </lineage>
</organism>
<evidence type="ECO:0000313" key="1">
    <source>
        <dbReference type="EMBL" id="WZS86961.1"/>
    </source>
</evidence>
<proteinExistence type="predicted"/>
<accession>A0AAN0LPK4</accession>